<accession>A0A975PFZ3</accession>
<feature type="binding site" evidence="13 14">
    <location>
        <position position="124"/>
    </location>
    <ligand>
        <name>[2Fe-2S] cluster</name>
        <dbReference type="ChEBI" id="CHEBI:190135"/>
    </ligand>
</feature>
<organism evidence="16 17">
    <name type="scientific">Luteolibacter ambystomatis</name>
    <dbReference type="NCBI Taxonomy" id="2824561"/>
    <lineage>
        <taxon>Bacteria</taxon>
        <taxon>Pseudomonadati</taxon>
        <taxon>Verrucomicrobiota</taxon>
        <taxon>Verrucomicrobiia</taxon>
        <taxon>Verrucomicrobiales</taxon>
        <taxon>Verrucomicrobiaceae</taxon>
        <taxon>Luteolibacter</taxon>
    </lineage>
</organism>
<proteinExistence type="inferred from homology"/>
<evidence type="ECO:0000256" key="7">
    <source>
        <dbReference type="ARBA" id="ARBA00022714"/>
    </source>
</evidence>
<gene>
    <name evidence="13 16" type="primary">bioB</name>
    <name evidence="16" type="ORF">KBB96_05415</name>
</gene>
<comment type="cofactor">
    <cofactor evidence="13 14">
        <name>[4Fe-4S] cluster</name>
        <dbReference type="ChEBI" id="CHEBI:49883"/>
    </cofactor>
    <text evidence="13 14">Binds 1 [4Fe-4S] cluster. The cluster is coordinated with 3 cysteines and an exchangeable S-adenosyl-L-methionine.</text>
</comment>
<dbReference type="GO" id="GO:0051537">
    <property type="term" value="F:2 iron, 2 sulfur cluster binding"/>
    <property type="evidence" value="ECO:0007669"/>
    <property type="project" value="UniProtKB-KW"/>
</dbReference>
<evidence type="ECO:0000256" key="3">
    <source>
        <dbReference type="ARBA" id="ARBA00012236"/>
    </source>
</evidence>
<feature type="binding site" evidence="13 14">
    <location>
        <position position="54"/>
    </location>
    <ligand>
        <name>[4Fe-4S] cluster</name>
        <dbReference type="ChEBI" id="CHEBI:49883"/>
        <note>4Fe-4S-S-AdoMet</note>
    </ligand>
</feature>
<comment type="pathway">
    <text evidence="1 13">Cofactor biosynthesis; biotin biosynthesis; biotin from 7,8-diaminononanoate: step 2/2.</text>
</comment>
<evidence type="ECO:0000256" key="10">
    <source>
        <dbReference type="ARBA" id="ARBA00023004"/>
    </source>
</evidence>
<comment type="function">
    <text evidence="13">Catalyzes the conversion of dethiobiotin (DTB) to biotin by the insertion of a sulfur atom into dethiobiotin via a radical-based mechanism.</text>
</comment>
<feature type="domain" description="Radical SAM core" evidence="15">
    <location>
        <begin position="32"/>
        <end position="261"/>
    </location>
</feature>
<dbReference type="SUPFAM" id="SSF102114">
    <property type="entry name" value="Radical SAM enzymes"/>
    <property type="match status" value="1"/>
</dbReference>
<dbReference type="GO" id="GO:0051539">
    <property type="term" value="F:4 iron, 4 sulfur cluster binding"/>
    <property type="evidence" value="ECO:0007669"/>
    <property type="project" value="UniProtKB-KW"/>
</dbReference>
<dbReference type="SFLD" id="SFLDG01060">
    <property type="entry name" value="BATS_domain_containing"/>
    <property type="match status" value="1"/>
</dbReference>
<evidence type="ECO:0000256" key="2">
    <source>
        <dbReference type="ARBA" id="ARBA00010765"/>
    </source>
</evidence>
<dbReference type="GO" id="GO:0009102">
    <property type="term" value="P:biotin biosynthetic process"/>
    <property type="evidence" value="ECO:0007669"/>
    <property type="project" value="UniProtKB-UniRule"/>
</dbReference>
<dbReference type="PROSITE" id="PS51918">
    <property type="entry name" value="RADICAL_SAM"/>
    <property type="match status" value="1"/>
</dbReference>
<evidence type="ECO:0000256" key="5">
    <source>
        <dbReference type="ARBA" id="ARBA00022679"/>
    </source>
</evidence>
<dbReference type="InterPro" id="IPR007197">
    <property type="entry name" value="rSAM"/>
</dbReference>
<keyword evidence="5 13" id="KW-0808">Transferase</keyword>
<dbReference type="HAMAP" id="MF_01694">
    <property type="entry name" value="BioB"/>
    <property type="match status" value="1"/>
</dbReference>
<evidence type="ECO:0000313" key="17">
    <source>
        <dbReference type="Proteomes" id="UP000676169"/>
    </source>
</evidence>
<reference evidence="16" key="1">
    <citation type="submission" date="2021-04" db="EMBL/GenBank/DDBJ databases">
        <title>Luteolibacter sp. 32A isolated from the skin of an Anderson's salamander (Ambystoma andersonii).</title>
        <authorList>
            <person name="Spergser J."/>
            <person name="Busse H.-J."/>
        </authorList>
    </citation>
    <scope>NUCLEOTIDE SEQUENCE</scope>
    <source>
        <strain evidence="16">32A</strain>
    </source>
</reference>
<keyword evidence="8 13" id="KW-0479">Metal-binding</keyword>
<keyword evidence="4 13" id="KW-0004">4Fe-4S</keyword>
<evidence type="ECO:0000313" key="16">
    <source>
        <dbReference type="EMBL" id="QUE52328.1"/>
    </source>
</evidence>
<comment type="subunit">
    <text evidence="13">Homodimer.</text>
</comment>
<evidence type="ECO:0000259" key="15">
    <source>
        <dbReference type="PROSITE" id="PS51918"/>
    </source>
</evidence>
<protein>
    <recommendedName>
        <fullName evidence="3 13">Biotin synthase</fullName>
        <ecNumber evidence="3 13">2.8.1.6</ecNumber>
    </recommendedName>
</protein>
<dbReference type="InterPro" id="IPR058240">
    <property type="entry name" value="rSAM_sf"/>
</dbReference>
<feature type="binding site" evidence="13 14">
    <location>
        <position position="256"/>
    </location>
    <ligand>
        <name>[2Fe-2S] cluster</name>
        <dbReference type="ChEBI" id="CHEBI:190135"/>
    </ligand>
</feature>
<dbReference type="Proteomes" id="UP000676169">
    <property type="component" value="Chromosome"/>
</dbReference>
<keyword evidence="11 13" id="KW-0411">Iron-sulfur</keyword>
<evidence type="ECO:0000256" key="8">
    <source>
        <dbReference type="ARBA" id="ARBA00022723"/>
    </source>
</evidence>
<dbReference type="EC" id="2.8.1.6" evidence="3 13"/>
<dbReference type="InterPro" id="IPR002684">
    <property type="entry name" value="Biotin_synth/BioAB"/>
</dbReference>
<keyword evidence="6 13" id="KW-0949">S-adenosyl-L-methionine</keyword>
<dbReference type="GO" id="GO:0005506">
    <property type="term" value="F:iron ion binding"/>
    <property type="evidence" value="ECO:0007669"/>
    <property type="project" value="UniProtKB-UniRule"/>
</dbReference>
<dbReference type="SFLD" id="SFLDS00029">
    <property type="entry name" value="Radical_SAM"/>
    <property type="match status" value="1"/>
</dbReference>
<dbReference type="SFLD" id="SFLDF00272">
    <property type="entry name" value="biotin_synthase"/>
    <property type="match status" value="1"/>
</dbReference>
<dbReference type="CDD" id="cd01335">
    <property type="entry name" value="Radical_SAM"/>
    <property type="match status" value="1"/>
</dbReference>
<comment type="catalytic activity">
    <reaction evidence="12 13">
        <text>(4R,5S)-dethiobiotin + (sulfur carrier)-SH + 2 reduced [2Fe-2S]-[ferredoxin] + 2 S-adenosyl-L-methionine = (sulfur carrier)-H + biotin + 2 5'-deoxyadenosine + 2 L-methionine + 2 oxidized [2Fe-2S]-[ferredoxin]</text>
        <dbReference type="Rhea" id="RHEA:22060"/>
        <dbReference type="Rhea" id="RHEA-COMP:10000"/>
        <dbReference type="Rhea" id="RHEA-COMP:10001"/>
        <dbReference type="Rhea" id="RHEA-COMP:14737"/>
        <dbReference type="Rhea" id="RHEA-COMP:14739"/>
        <dbReference type="ChEBI" id="CHEBI:17319"/>
        <dbReference type="ChEBI" id="CHEBI:29917"/>
        <dbReference type="ChEBI" id="CHEBI:33737"/>
        <dbReference type="ChEBI" id="CHEBI:33738"/>
        <dbReference type="ChEBI" id="CHEBI:57586"/>
        <dbReference type="ChEBI" id="CHEBI:57844"/>
        <dbReference type="ChEBI" id="CHEBI:59789"/>
        <dbReference type="ChEBI" id="CHEBI:64428"/>
        <dbReference type="ChEBI" id="CHEBI:149473"/>
        <dbReference type="EC" id="2.8.1.6"/>
    </reaction>
</comment>
<dbReference type="PANTHER" id="PTHR22976">
    <property type="entry name" value="BIOTIN SYNTHASE"/>
    <property type="match status" value="1"/>
</dbReference>
<evidence type="ECO:0000256" key="1">
    <source>
        <dbReference type="ARBA" id="ARBA00004942"/>
    </source>
</evidence>
<dbReference type="SFLD" id="SFLDG01278">
    <property type="entry name" value="biotin_synthase_like"/>
    <property type="match status" value="1"/>
</dbReference>
<dbReference type="InterPro" id="IPR010722">
    <property type="entry name" value="BATS_dom"/>
</dbReference>
<keyword evidence="17" id="KW-1185">Reference proteome</keyword>
<dbReference type="Pfam" id="PF04055">
    <property type="entry name" value="Radical_SAM"/>
    <property type="match status" value="1"/>
</dbReference>
<evidence type="ECO:0000256" key="14">
    <source>
        <dbReference type="PIRSR" id="PIRSR001619-1"/>
    </source>
</evidence>
<dbReference type="NCBIfam" id="TIGR00433">
    <property type="entry name" value="bioB"/>
    <property type="match status" value="1"/>
</dbReference>
<evidence type="ECO:0000256" key="11">
    <source>
        <dbReference type="ARBA" id="ARBA00023014"/>
    </source>
</evidence>
<dbReference type="KEGG" id="lamb:KBB96_05415"/>
<feature type="binding site" evidence="13 14">
    <location>
        <position position="91"/>
    </location>
    <ligand>
        <name>[2Fe-2S] cluster</name>
        <dbReference type="ChEBI" id="CHEBI:190135"/>
    </ligand>
</feature>
<dbReference type="SMART" id="SM00876">
    <property type="entry name" value="BATS"/>
    <property type="match status" value="1"/>
</dbReference>
<dbReference type="GO" id="GO:0004076">
    <property type="term" value="F:biotin synthase activity"/>
    <property type="evidence" value="ECO:0007669"/>
    <property type="project" value="UniProtKB-UniRule"/>
</dbReference>
<dbReference type="Pfam" id="PF06968">
    <property type="entry name" value="BATS"/>
    <property type="match status" value="1"/>
</dbReference>
<keyword evidence="7 13" id="KW-0001">2Fe-2S</keyword>
<dbReference type="SMART" id="SM00729">
    <property type="entry name" value="Elp3"/>
    <property type="match status" value="1"/>
</dbReference>
<dbReference type="EMBL" id="CP073100">
    <property type="protein sequence ID" value="QUE52328.1"/>
    <property type="molecule type" value="Genomic_DNA"/>
</dbReference>
<feature type="binding site" evidence="13 14">
    <location>
        <position position="184"/>
    </location>
    <ligand>
        <name>[2Fe-2S] cluster</name>
        <dbReference type="ChEBI" id="CHEBI:190135"/>
    </ligand>
</feature>
<dbReference type="InterPro" id="IPR024177">
    <property type="entry name" value="Biotin_synthase"/>
</dbReference>
<comment type="cofactor">
    <cofactor evidence="13">
        <name>[2Fe-2S] cluster</name>
        <dbReference type="ChEBI" id="CHEBI:190135"/>
    </cofactor>
    <text evidence="13">Binds 1 [2Fe-2S] cluster. The cluster is coordinated with 3 cysteines and 1 arginine.</text>
</comment>
<comment type="similarity">
    <text evidence="2 13">Belongs to the radical SAM superfamily. Biotin synthase family.</text>
</comment>
<dbReference type="AlphaFoldDB" id="A0A975PFZ3"/>
<feature type="binding site" evidence="13 14">
    <location>
        <position position="47"/>
    </location>
    <ligand>
        <name>[4Fe-4S] cluster</name>
        <dbReference type="ChEBI" id="CHEBI:49883"/>
        <note>4Fe-4S-S-AdoMet</note>
    </ligand>
</feature>
<feature type="binding site" evidence="13 14">
    <location>
        <position position="51"/>
    </location>
    <ligand>
        <name>[4Fe-4S] cluster</name>
        <dbReference type="ChEBI" id="CHEBI:49883"/>
        <note>4Fe-4S-S-AdoMet</note>
    </ligand>
</feature>
<evidence type="ECO:0000256" key="13">
    <source>
        <dbReference type="HAMAP-Rule" id="MF_01694"/>
    </source>
</evidence>
<evidence type="ECO:0000256" key="9">
    <source>
        <dbReference type="ARBA" id="ARBA00022756"/>
    </source>
</evidence>
<dbReference type="RefSeq" id="WP_211633196.1">
    <property type="nucleotide sequence ID" value="NZ_CP073100.1"/>
</dbReference>
<dbReference type="Gene3D" id="3.20.20.70">
    <property type="entry name" value="Aldolase class I"/>
    <property type="match status" value="1"/>
</dbReference>
<evidence type="ECO:0000256" key="12">
    <source>
        <dbReference type="ARBA" id="ARBA00051157"/>
    </source>
</evidence>
<keyword evidence="9 13" id="KW-0093">Biotin biosynthesis</keyword>
<comment type="cofactor">
    <cofactor evidence="14">
        <name>[2Fe-2S] cluster</name>
        <dbReference type="ChEBI" id="CHEBI:190135"/>
    </cofactor>
    <text evidence="14">Binds 1 [2Fe-2S] cluster. The cluster is coordinated with 3 cysteines and 1 arginine.</text>
</comment>
<dbReference type="InterPro" id="IPR006638">
    <property type="entry name" value="Elp3/MiaA/NifB-like_rSAM"/>
</dbReference>
<evidence type="ECO:0000256" key="6">
    <source>
        <dbReference type="ARBA" id="ARBA00022691"/>
    </source>
</evidence>
<keyword evidence="10 13" id="KW-0408">Iron</keyword>
<name>A0A975PFZ3_9BACT</name>
<dbReference type="InterPro" id="IPR013785">
    <property type="entry name" value="Aldolase_TIM"/>
</dbReference>
<dbReference type="PIRSF" id="PIRSF001619">
    <property type="entry name" value="Biotin_synth"/>
    <property type="match status" value="1"/>
</dbReference>
<evidence type="ECO:0000256" key="4">
    <source>
        <dbReference type="ARBA" id="ARBA00022485"/>
    </source>
</evidence>
<dbReference type="PANTHER" id="PTHR22976:SF2">
    <property type="entry name" value="BIOTIN SYNTHASE, MITOCHONDRIAL"/>
    <property type="match status" value="1"/>
</dbReference>
<sequence>MTFSELKRLHSLPFFELLKQSRAVHEANWPESEVQLCTLLSIKTGGCSEDCSYCAQSARYNSGIEIERLMSKDTIMERARAARETGSTRFCMGAAWRGVRGGTQRFEQVLDIVRDVSSLGMEVCVTLGELGPDEAVALKEAGVTAYNHNLDTSPEHYPNIVTTHTYEDRLRTISNVQKAGMSVCCGGILGLGETIDDRLKMLEVISSFNPQPESVPINSLMPMPGTPLAENPQVDPLDLARMIAVTRIAIPKAKVRLSAGRTRLSDEAQALCFFAGANSIFYGDKLLTAKNPAVEKDRALLSKLGLGTLAPNPALTAPEADPEQPLSPACETGSHCGCC</sequence>